<name>Q6ZCR1_ORYSJ</name>
<dbReference type="EMBL" id="AP004559">
    <property type="protein sequence ID" value="BAD01257.1"/>
    <property type="molecule type" value="Genomic_DNA"/>
</dbReference>
<feature type="compositionally biased region" description="Gly residues" evidence="1">
    <location>
        <begin position="83"/>
        <end position="93"/>
    </location>
</feature>
<gene>
    <name evidence="2" type="primary">P0461A06.18</name>
</gene>
<evidence type="ECO:0000313" key="3">
    <source>
        <dbReference type="Proteomes" id="UP000000763"/>
    </source>
</evidence>
<dbReference type="AlphaFoldDB" id="Q6ZCR1"/>
<feature type="region of interest" description="Disordered" evidence="1">
    <location>
        <begin position="1"/>
        <end position="39"/>
    </location>
</feature>
<dbReference type="Proteomes" id="UP000000763">
    <property type="component" value="Chromosome 8"/>
</dbReference>
<organism evidence="2 3">
    <name type="scientific">Oryza sativa subsp. japonica</name>
    <name type="common">Rice</name>
    <dbReference type="NCBI Taxonomy" id="39947"/>
    <lineage>
        <taxon>Eukaryota</taxon>
        <taxon>Viridiplantae</taxon>
        <taxon>Streptophyta</taxon>
        <taxon>Embryophyta</taxon>
        <taxon>Tracheophyta</taxon>
        <taxon>Spermatophyta</taxon>
        <taxon>Magnoliopsida</taxon>
        <taxon>Liliopsida</taxon>
        <taxon>Poales</taxon>
        <taxon>Poaceae</taxon>
        <taxon>BOP clade</taxon>
        <taxon>Oryzoideae</taxon>
        <taxon>Oryzeae</taxon>
        <taxon>Oryzinae</taxon>
        <taxon>Oryza</taxon>
        <taxon>Oryza sativa</taxon>
    </lineage>
</organism>
<feature type="region of interest" description="Disordered" evidence="1">
    <location>
        <begin position="61"/>
        <end position="93"/>
    </location>
</feature>
<accession>Q6ZCR1</accession>
<proteinExistence type="predicted"/>
<sequence>MDGLQSHLAASGEADGEGEEEGGGSAPPRHPWGGRRSHVLLLARGKQTADWKRGWRGREVAGRLGEGHGGPGEGSIGWERGQRGGGLGKGSVG</sequence>
<protein>
    <submittedName>
        <fullName evidence="2">Uncharacterized protein</fullName>
    </submittedName>
</protein>
<reference evidence="3" key="1">
    <citation type="journal article" date="2005" name="Nature">
        <title>The map-based sequence of the rice genome.</title>
        <authorList>
            <consortium name="International rice genome sequencing project (IRGSP)"/>
            <person name="Matsumoto T."/>
            <person name="Wu J."/>
            <person name="Kanamori H."/>
            <person name="Katayose Y."/>
            <person name="Fujisawa M."/>
            <person name="Namiki N."/>
            <person name="Mizuno H."/>
            <person name="Yamamoto K."/>
            <person name="Antonio B.A."/>
            <person name="Baba T."/>
            <person name="Sakata K."/>
            <person name="Nagamura Y."/>
            <person name="Aoki H."/>
            <person name="Arikawa K."/>
            <person name="Arita K."/>
            <person name="Bito T."/>
            <person name="Chiden Y."/>
            <person name="Fujitsuka N."/>
            <person name="Fukunaka R."/>
            <person name="Hamada M."/>
            <person name="Harada C."/>
            <person name="Hayashi A."/>
            <person name="Hijishita S."/>
            <person name="Honda M."/>
            <person name="Hosokawa S."/>
            <person name="Ichikawa Y."/>
            <person name="Idonuma A."/>
            <person name="Iijima M."/>
            <person name="Ikeda M."/>
            <person name="Ikeno M."/>
            <person name="Ito K."/>
            <person name="Ito S."/>
            <person name="Ito T."/>
            <person name="Ito Y."/>
            <person name="Ito Y."/>
            <person name="Iwabuchi A."/>
            <person name="Kamiya K."/>
            <person name="Karasawa W."/>
            <person name="Kurita K."/>
            <person name="Katagiri S."/>
            <person name="Kikuta A."/>
            <person name="Kobayashi H."/>
            <person name="Kobayashi N."/>
            <person name="Machita K."/>
            <person name="Maehara T."/>
            <person name="Masukawa M."/>
            <person name="Mizubayashi T."/>
            <person name="Mukai Y."/>
            <person name="Nagasaki H."/>
            <person name="Nagata Y."/>
            <person name="Naito S."/>
            <person name="Nakashima M."/>
            <person name="Nakama Y."/>
            <person name="Nakamichi Y."/>
            <person name="Nakamura M."/>
            <person name="Meguro A."/>
            <person name="Negishi M."/>
            <person name="Ohta I."/>
            <person name="Ohta T."/>
            <person name="Okamoto M."/>
            <person name="Ono N."/>
            <person name="Saji S."/>
            <person name="Sakaguchi M."/>
            <person name="Sakai K."/>
            <person name="Shibata M."/>
            <person name="Shimokawa T."/>
            <person name="Song J."/>
            <person name="Takazaki Y."/>
            <person name="Terasawa K."/>
            <person name="Tsugane M."/>
            <person name="Tsuji K."/>
            <person name="Ueda S."/>
            <person name="Waki K."/>
            <person name="Yamagata H."/>
            <person name="Yamamoto M."/>
            <person name="Yamamoto S."/>
            <person name="Yamane H."/>
            <person name="Yoshiki S."/>
            <person name="Yoshihara R."/>
            <person name="Yukawa K."/>
            <person name="Zhong H."/>
            <person name="Yano M."/>
            <person name="Yuan Q."/>
            <person name="Ouyang S."/>
            <person name="Liu J."/>
            <person name="Jones K.M."/>
            <person name="Gansberger K."/>
            <person name="Moffat K."/>
            <person name="Hill J."/>
            <person name="Bera J."/>
            <person name="Fadrosh D."/>
            <person name="Jin S."/>
            <person name="Johri S."/>
            <person name="Kim M."/>
            <person name="Overton L."/>
            <person name="Reardon M."/>
            <person name="Tsitrin T."/>
            <person name="Vuong H."/>
            <person name="Weaver B."/>
            <person name="Ciecko A."/>
            <person name="Tallon L."/>
            <person name="Jackson J."/>
            <person name="Pai G."/>
            <person name="Aken S.V."/>
            <person name="Utterback T."/>
            <person name="Reidmuller S."/>
            <person name="Feldblyum T."/>
            <person name="Hsiao J."/>
            <person name="Zismann V."/>
            <person name="Iobst S."/>
            <person name="de Vazeille A.R."/>
            <person name="Buell C.R."/>
            <person name="Ying K."/>
            <person name="Li Y."/>
            <person name="Lu T."/>
            <person name="Huang Y."/>
            <person name="Zhao Q."/>
            <person name="Feng Q."/>
            <person name="Zhang L."/>
            <person name="Zhu J."/>
            <person name="Weng Q."/>
            <person name="Mu J."/>
            <person name="Lu Y."/>
            <person name="Fan D."/>
            <person name="Liu Y."/>
            <person name="Guan J."/>
            <person name="Zhang Y."/>
            <person name="Yu S."/>
            <person name="Liu X."/>
            <person name="Zhang Y."/>
            <person name="Hong G."/>
            <person name="Han B."/>
            <person name="Choisne N."/>
            <person name="Demange N."/>
            <person name="Orjeda G."/>
            <person name="Samain S."/>
            <person name="Cattolico L."/>
            <person name="Pelletier E."/>
            <person name="Couloux A."/>
            <person name="Segurens B."/>
            <person name="Wincker P."/>
            <person name="D'Hont A."/>
            <person name="Scarpelli C."/>
            <person name="Weissenbach J."/>
            <person name="Salanoubat M."/>
            <person name="Quetier F."/>
            <person name="Yu Y."/>
            <person name="Kim H.R."/>
            <person name="Rambo T."/>
            <person name="Currie J."/>
            <person name="Collura K."/>
            <person name="Luo M."/>
            <person name="Yang T."/>
            <person name="Ammiraju J.S.S."/>
            <person name="Engler F."/>
            <person name="Soderlund C."/>
            <person name="Wing R.A."/>
            <person name="Palmer L.E."/>
            <person name="de la Bastide M."/>
            <person name="Spiegel L."/>
            <person name="Nascimento L."/>
            <person name="Zutavern T."/>
            <person name="O'Shaughnessy A."/>
            <person name="Dike S."/>
            <person name="Dedhia N."/>
            <person name="Preston R."/>
            <person name="Balija V."/>
            <person name="McCombie W.R."/>
            <person name="Chow T."/>
            <person name="Chen H."/>
            <person name="Chung M."/>
            <person name="Chen C."/>
            <person name="Shaw J."/>
            <person name="Wu H."/>
            <person name="Hsiao K."/>
            <person name="Chao Y."/>
            <person name="Chu M."/>
            <person name="Cheng C."/>
            <person name="Hour A."/>
            <person name="Lee P."/>
            <person name="Lin S."/>
            <person name="Lin Y."/>
            <person name="Liou J."/>
            <person name="Liu S."/>
            <person name="Hsing Y."/>
            <person name="Raghuvanshi S."/>
            <person name="Mohanty A."/>
            <person name="Bharti A.K."/>
            <person name="Gaur A."/>
            <person name="Gupta V."/>
            <person name="Kumar D."/>
            <person name="Ravi V."/>
            <person name="Vij S."/>
            <person name="Kapur A."/>
            <person name="Khurana P."/>
            <person name="Khurana P."/>
            <person name="Khurana J.P."/>
            <person name="Tyagi A.K."/>
            <person name="Gaikwad K."/>
            <person name="Singh A."/>
            <person name="Dalal V."/>
            <person name="Srivastava S."/>
            <person name="Dixit A."/>
            <person name="Pal A.K."/>
            <person name="Ghazi I.A."/>
            <person name="Yadav M."/>
            <person name="Pandit A."/>
            <person name="Bhargava A."/>
            <person name="Sureshbabu K."/>
            <person name="Batra K."/>
            <person name="Sharma T.R."/>
            <person name="Mohapatra T."/>
            <person name="Singh N.K."/>
            <person name="Messing J."/>
            <person name="Nelson A.B."/>
            <person name="Fuks G."/>
            <person name="Kavchok S."/>
            <person name="Keizer G."/>
            <person name="Linton E."/>
            <person name="Llaca V."/>
            <person name="Song R."/>
            <person name="Tanyolac B."/>
            <person name="Young S."/>
            <person name="Ho-Il K."/>
            <person name="Hahn J.H."/>
            <person name="Sangsakoo G."/>
            <person name="Vanavichit A."/>
            <person name="de Mattos Luiz.A.T."/>
            <person name="Zimmer P.D."/>
            <person name="Malone G."/>
            <person name="Dellagostin O."/>
            <person name="de Oliveira A.C."/>
            <person name="Bevan M."/>
            <person name="Bancroft I."/>
            <person name="Minx P."/>
            <person name="Cordum H."/>
            <person name="Wilson R."/>
            <person name="Cheng Z."/>
            <person name="Jin W."/>
            <person name="Jiang J."/>
            <person name="Leong S.A."/>
            <person name="Iwama H."/>
            <person name="Gojobori T."/>
            <person name="Itoh T."/>
            <person name="Niimura Y."/>
            <person name="Fujii Y."/>
            <person name="Habara T."/>
            <person name="Sakai H."/>
            <person name="Sato Y."/>
            <person name="Wilson G."/>
            <person name="Kumar K."/>
            <person name="McCouch S."/>
            <person name="Juretic N."/>
            <person name="Hoen D."/>
            <person name="Wright S."/>
            <person name="Bruskiewich R."/>
            <person name="Bureau T."/>
            <person name="Miyao A."/>
            <person name="Hirochika H."/>
            <person name="Nishikawa T."/>
            <person name="Kadowaki K."/>
            <person name="Sugiura M."/>
            <person name="Burr B."/>
            <person name="Sasaki T."/>
        </authorList>
    </citation>
    <scope>NUCLEOTIDE SEQUENCE [LARGE SCALE GENOMIC DNA]</scope>
    <source>
        <strain evidence="3">cv. Nipponbare</strain>
    </source>
</reference>
<reference evidence="3" key="2">
    <citation type="journal article" date="2008" name="Nucleic Acids Res.">
        <title>The rice annotation project database (RAP-DB): 2008 update.</title>
        <authorList>
            <consortium name="The rice annotation project (RAP)"/>
        </authorList>
    </citation>
    <scope>GENOME REANNOTATION</scope>
    <source>
        <strain evidence="3">cv. Nipponbare</strain>
    </source>
</reference>
<evidence type="ECO:0000256" key="1">
    <source>
        <dbReference type="SAM" id="MobiDB-lite"/>
    </source>
</evidence>
<evidence type="ECO:0000313" key="2">
    <source>
        <dbReference type="EMBL" id="BAD01257.1"/>
    </source>
</evidence>